<gene>
    <name evidence="4" type="ORF">IPOD504_LOCUS8342</name>
</gene>
<evidence type="ECO:0000313" key="4">
    <source>
        <dbReference type="EMBL" id="CAH2052697.1"/>
    </source>
</evidence>
<proteinExistence type="predicted"/>
<evidence type="ECO:0000256" key="2">
    <source>
        <dbReference type="SAM" id="MobiDB-lite"/>
    </source>
</evidence>
<keyword evidence="1" id="KW-0479">Metal-binding</keyword>
<evidence type="ECO:0000256" key="1">
    <source>
        <dbReference type="PROSITE-ProRule" id="PRU00042"/>
    </source>
</evidence>
<accession>A0ABN8IDG7</accession>
<protein>
    <recommendedName>
        <fullName evidence="3">C2H2-type domain-containing protein</fullName>
    </recommendedName>
</protein>
<reference evidence="4" key="1">
    <citation type="submission" date="2022-03" db="EMBL/GenBank/DDBJ databases">
        <authorList>
            <person name="Martin H S."/>
        </authorList>
    </citation>
    <scope>NUCLEOTIDE SEQUENCE</scope>
</reference>
<dbReference type="InterPro" id="IPR013087">
    <property type="entry name" value="Znf_C2H2_type"/>
</dbReference>
<name>A0ABN8IDG7_9NEOP</name>
<dbReference type="PROSITE" id="PS00028">
    <property type="entry name" value="ZINC_FINGER_C2H2_1"/>
    <property type="match status" value="1"/>
</dbReference>
<dbReference type="EMBL" id="OW152832">
    <property type="protein sequence ID" value="CAH2052697.1"/>
    <property type="molecule type" value="Genomic_DNA"/>
</dbReference>
<dbReference type="Proteomes" id="UP000837857">
    <property type="component" value="Chromosome 20"/>
</dbReference>
<evidence type="ECO:0000259" key="3">
    <source>
        <dbReference type="PROSITE" id="PS50157"/>
    </source>
</evidence>
<sequence length="246" mass="27123">MKRYLNRRVCGRVAMFAGAAERDNLTRLALTDSVFANSHRRKHGGDILQIKRPLCNRTGVECPQSRCLSGFRTRRGSGEREAAQSLGGAAAGMLSLYRAWLGPSPCVARPAPPPGAHRPVPRRARAPSRSPSPPASPPPRSPDSSASSELDVERIEAPEPLKRAGAVLDVASCDGPVRFSRVRNAAWRETSPGREWPPRQRRPRAPLHYYPCKTCGSKFPSYYFVHKHRKRCHGESEEPEPSTSSA</sequence>
<keyword evidence="1" id="KW-0863">Zinc-finger</keyword>
<dbReference type="PROSITE" id="PS50157">
    <property type="entry name" value="ZINC_FINGER_C2H2_2"/>
    <property type="match status" value="1"/>
</dbReference>
<feature type="compositionally biased region" description="Pro residues" evidence="2">
    <location>
        <begin position="130"/>
        <end position="141"/>
    </location>
</feature>
<keyword evidence="1" id="KW-0862">Zinc</keyword>
<evidence type="ECO:0000313" key="5">
    <source>
        <dbReference type="Proteomes" id="UP000837857"/>
    </source>
</evidence>
<feature type="region of interest" description="Disordered" evidence="2">
    <location>
        <begin position="110"/>
        <end position="152"/>
    </location>
</feature>
<feature type="domain" description="C2H2-type" evidence="3">
    <location>
        <begin position="210"/>
        <end position="238"/>
    </location>
</feature>
<organism evidence="4 5">
    <name type="scientific">Iphiclides podalirius</name>
    <name type="common">scarce swallowtail</name>
    <dbReference type="NCBI Taxonomy" id="110791"/>
    <lineage>
        <taxon>Eukaryota</taxon>
        <taxon>Metazoa</taxon>
        <taxon>Ecdysozoa</taxon>
        <taxon>Arthropoda</taxon>
        <taxon>Hexapoda</taxon>
        <taxon>Insecta</taxon>
        <taxon>Pterygota</taxon>
        <taxon>Neoptera</taxon>
        <taxon>Endopterygota</taxon>
        <taxon>Lepidoptera</taxon>
        <taxon>Glossata</taxon>
        <taxon>Ditrysia</taxon>
        <taxon>Papilionoidea</taxon>
        <taxon>Papilionidae</taxon>
        <taxon>Papilioninae</taxon>
        <taxon>Iphiclides</taxon>
    </lineage>
</organism>
<feature type="non-terminal residue" evidence="4">
    <location>
        <position position="1"/>
    </location>
</feature>
<keyword evidence="5" id="KW-1185">Reference proteome</keyword>